<sequence length="140" mass="15133">MSGFSSLIGGRRVTSIRCRFPAVVSACPCSLLADWRLFERRIQSTLICHPPATFPSNGECRRSAASSIAAANADCPGGLSPTCDNRVVRPEPSGLRRRACSGPADHLGPCSKGSPVIHFFKPRSPASCRLVRLTTLWRPR</sequence>
<accession>A0A0V0S447</accession>
<organism evidence="1 2">
    <name type="scientific">Trichinella nelsoni</name>
    <dbReference type="NCBI Taxonomy" id="6336"/>
    <lineage>
        <taxon>Eukaryota</taxon>
        <taxon>Metazoa</taxon>
        <taxon>Ecdysozoa</taxon>
        <taxon>Nematoda</taxon>
        <taxon>Enoplea</taxon>
        <taxon>Dorylaimia</taxon>
        <taxon>Trichinellida</taxon>
        <taxon>Trichinellidae</taxon>
        <taxon>Trichinella</taxon>
    </lineage>
</organism>
<evidence type="ECO:0000313" key="2">
    <source>
        <dbReference type="Proteomes" id="UP000054630"/>
    </source>
</evidence>
<gene>
    <name evidence="1" type="ORF">T07_2465</name>
</gene>
<protein>
    <submittedName>
        <fullName evidence="1">Uncharacterized protein</fullName>
    </submittedName>
</protein>
<keyword evidence="2" id="KW-1185">Reference proteome</keyword>
<comment type="caution">
    <text evidence="1">The sequence shown here is derived from an EMBL/GenBank/DDBJ whole genome shotgun (WGS) entry which is preliminary data.</text>
</comment>
<dbReference type="Proteomes" id="UP000054630">
    <property type="component" value="Unassembled WGS sequence"/>
</dbReference>
<evidence type="ECO:0000313" key="1">
    <source>
        <dbReference type="EMBL" id="KRX21484.1"/>
    </source>
</evidence>
<reference evidence="1 2" key="1">
    <citation type="submission" date="2015-01" db="EMBL/GenBank/DDBJ databases">
        <title>Evolution of Trichinella species and genotypes.</title>
        <authorList>
            <person name="Korhonen P.K."/>
            <person name="Edoardo P."/>
            <person name="Giuseppe L.R."/>
            <person name="Gasser R.B."/>
        </authorList>
    </citation>
    <scope>NUCLEOTIDE SEQUENCE [LARGE SCALE GENOMIC DNA]</scope>
    <source>
        <strain evidence="1">ISS37</strain>
    </source>
</reference>
<name>A0A0V0S447_9BILA</name>
<dbReference type="AlphaFoldDB" id="A0A0V0S447"/>
<proteinExistence type="predicted"/>
<dbReference type="EMBL" id="JYDL01000039">
    <property type="protein sequence ID" value="KRX21484.1"/>
    <property type="molecule type" value="Genomic_DNA"/>
</dbReference>